<evidence type="ECO:0000313" key="1">
    <source>
        <dbReference type="EMBL" id="MFC4291505.1"/>
    </source>
</evidence>
<proteinExistence type="predicted"/>
<protein>
    <submittedName>
        <fullName evidence="1">Phage tail assembly chaperone</fullName>
    </submittedName>
</protein>
<accession>A0ABV8RG97</accession>
<dbReference type="Proteomes" id="UP001595887">
    <property type="component" value="Unassembled WGS sequence"/>
</dbReference>
<dbReference type="EMBL" id="JBHSDH010000012">
    <property type="protein sequence ID" value="MFC4291505.1"/>
    <property type="molecule type" value="Genomic_DNA"/>
</dbReference>
<name>A0ABV8RG97_9SPHN</name>
<keyword evidence="2" id="KW-1185">Reference proteome</keyword>
<organism evidence="1 2">
    <name type="scientific">Sphingorhabdus arenilitoris</name>
    <dbReference type="NCBI Taxonomy" id="1490041"/>
    <lineage>
        <taxon>Bacteria</taxon>
        <taxon>Pseudomonadati</taxon>
        <taxon>Pseudomonadota</taxon>
        <taxon>Alphaproteobacteria</taxon>
        <taxon>Sphingomonadales</taxon>
        <taxon>Sphingomonadaceae</taxon>
        <taxon>Sphingorhabdus</taxon>
    </lineage>
</organism>
<evidence type="ECO:0000313" key="2">
    <source>
        <dbReference type="Proteomes" id="UP001595887"/>
    </source>
</evidence>
<dbReference type="Pfam" id="PF09550">
    <property type="entry name" value="Phage_TAC_6"/>
    <property type="match status" value="1"/>
</dbReference>
<gene>
    <name evidence="1" type="ORF">ACFOWX_03655</name>
</gene>
<dbReference type="InterPro" id="IPR019056">
    <property type="entry name" value="Phage_TAC_6"/>
</dbReference>
<dbReference type="RefSeq" id="WP_381421406.1">
    <property type="nucleotide sequence ID" value="NZ_JBHSDH010000012.1"/>
</dbReference>
<comment type="caution">
    <text evidence="1">The sequence shown here is derived from an EMBL/GenBank/DDBJ whole genome shotgun (WGS) entry which is preliminary data.</text>
</comment>
<sequence>MSSFTANAAKLCGKCALLLGWRPSDFWDATPAELETILSAITPEAECPPEPQIIEKLKEQFPDG</sequence>
<reference evidence="2" key="1">
    <citation type="journal article" date="2019" name="Int. J. Syst. Evol. Microbiol.">
        <title>The Global Catalogue of Microorganisms (GCM) 10K type strain sequencing project: providing services to taxonomists for standard genome sequencing and annotation.</title>
        <authorList>
            <consortium name="The Broad Institute Genomics Platform"/>
            <consortium name="The Broad Institute Genome Sequencing Center for Infectious Disease"/>
            <person name="Wu L."/>
            <person name="Ma J."/>
        </authorList>
    </citation>
    <scope>NUCLEOTIDE SEQUENCE [LARGE SCALE GENOMIC DNA]</scope>
    <source>
        <strain evidence="2">CECT 8531</strain>
    </source>
</reference>